<dbReference type="OrthoDB" id="47059at2759"/>
<reference evidence="9 10" key="1">
    <citation type="journal article" date="2018" name="IMA Fungus">
        <title>IMA Genome-F 9: Draft genome sequence of Annulohypoxylon stygium, Aspergillus mulundensis, Berkeleyomyces basicola (syn. Thielaviopsis basicola), Ceratocystis smalleyi, two Cercospora beticola strains, Coleophoma cylindrospora, Fusarium fracticaudum, Phialophora cf. hyalina, and Morchella septimelata.</title>
        <authorList>
            <person name="Wingfield B.D."/>
            <person name="Bills G.F."/>
            <person name="Dong Y."/>
            <person name="Huang W."/>
            <person name="Nel W.J."/>
            <person name="Swalarsk-Parry B.S."/>
            <person name="Vaghefi N."/>
            <person name="Wilken P.M."/>
            <person name="An Z."/>
            <person name="de Beer Z.W."/>
            <person name="De Vos L."/>
            <person name="Chen L."/>
            <person name="Duong T.A."/>
            <person name="Gao Y."/>
            <person name="Hammerbacher A."/>
            <person name="Kikkert J.R."/>
            <person name="Li Y."/>
            <person name="Li H."/>
            <person name="Li K."/>
            <person name="Li Q."/>
            <person name="Liu X."/>
            <person name="Ma X."/>
            <person name="Naidoo K."/>
            <person name="Pethybridge S.J."/>
            <person name="Sun J."/>
            <person name="Steenkamp E.T."/>
            <person name="van der Nest M.A."/>
            <person name="van Wyk S."/>
            <person name="Wingfield M.J."/>
            <person name="Xiong C."/>
            <person name="Yue Q."/>
            <person name="Zhang X."/>
        </authorList>
    </citation>
    <scope>NUCLEOTIDE SEQUENCE [LARGE SCALE GENOMIC DNA]</scope>
    <source>
        <strain evidence="9 10">DSM 5745</strain>
    </source>
</reference>
<dbReference type="Gene3D" id="3.40.50.1700">
    <property type="entry name" value="Glycoside hydrolase family 3 C-terminal domain"/>
    <property type="match status" value="1"/>
</dbReference>
<organism evidence="9 10">
    <name type="scientific">Aspergillus mulundensis</name>
    <dbReference type="NCBI Taxonomy" id="1810919"/>
    <lineage>
        <taxon>Eukaryota</taxon>
        <taxon>Fungi</taxon>
        <taxon>Dikarya</taxon>
        <taxon>Ascomycota</taxon>
        <taxon>Pezizomycotina</taxon>
        <taxon>Eurotiomycetes</taxon>
        <taxon>Eurotiomycetidae</taxon>
        <taxon>Eurotiales</taxon>
        <taxon>Aspergillaceae</taxon>
        <taxon>Aspergillus</taxon>
        <taxon>Aspergillus subgen. Nidulantes</taxon>
    </lineage>
</organism>
<dbReference type="Gene3D" id="2.60.40.10">
    <property type="entry name" value="Immunoglobulins"/>
    <property type="match status" value="1"/>
</dbReference>
<gene>
    <name evidence="9" type="ORF">DSM5745_03594</name>
</gene>
<keyword evidence="10" id="KW-1185">Reference proteome</keyword>
<keyword evidence="7" id="KW-0624">Polysaccharide degradation</keyword>
<evidence type="ECO:0000256" key="2">
    <source>
        <dbReference type="ARBA" id="ARBA00005336"/>
    </source>
</evidence>
<keyword evidence="6" id="KW-0326">Glycosidase</keyword>
<evidence type="ECO:0000313" key="10">
    <source>
        <dbReference type="Proteomes" id="UP000256690"/>
    </source>
</evidence>
<keyword evidence="5" id="KW-0119">Carbohydrate metabolism</keyword>
<evidence type="ECO:0000256" key="4">
    <source>
        <dbReference type="ARBA" id="ARBA00022801"/>
    </source>
</evidence>
<dbReference type="RefSeq" id="XP_026606476.1">
    <property type="nucleotide sequence ID" value="XM_026745610.1"/>
</dbReference>
<dbReference type="AlphaFoldDB" id="A0A3D8SL17"/>
<protein>
    <recommendedName>
        <fullName evidence="3">beta-glucosidase</fullName>
        <ecNumber evidence="3">3.2.1.21</ecNumber>
    </recommendedName>
</protein>
<dbReference type="InterPro" id="IPR050288">
    <property type="entry name" value="Cellulose_deg_GH3"/>
</dbReference>
<dbReference type="InterPro" id="IPR002772">
    <property type="entry name" value="Glyco_hydro_3_C"/>
</dbReference>
<dbReference type="Gene3D" id="2.60.120.260">
    <property type="entry name" value="Galactose-binding domain-like"/>
    <property type="match status" value="1"/>
</dbReference>
<dbReference type="Gene3D" id="3.20.20.300">
    <property type="entry name" value="Glycoside hydrolase, family 3, N-terminal domain"/>
    <property type="match status" value="1"/>
</dbReference>
<dbReference type="STRING" id="1810919.A0A3D8SL17"/>
<evidence type="ECO:0000256" key="1">
    <source>
        <dbReference type="ARBA" id="ARBA00000448"/>
    </source>
</evidence>
<feature type="domain" description="PA14" evidence="8">
    <location>
        <begin position="136"/>
        <end position="288"/>
    </location>
</feature>
<evidence type="ECO:0000256" key="5">
    <source>
        <dbReference type="ARBA" id="ARBA00023277"/>
    </source>
</evidence>
<dbReference type="GO" id="GO:0008422">
    <property type="term" value="F:beta-glucosidase activity"/>
    <property type="evidence" value="ECO:0007669"/>
    <property type="project" value="UniProtKB-EC"/>
</dbReference>
<dbReference type="Pfam" id="PF01915">
    <property type="entry name" value="Glyco_hydro_3_C"/>
    <property type="match status" value="1"/>
</dbReference>
<keyword evidence="4" id="KW-0378">Hydrolase</keyword>
<comment type="similarity">
    <text evidence="2">Belongs to the glycosyl hydrolase 3 family.</text>
</comment>
<dbReference type="InterPro" id="IPR026891">
    <property type="entry name" value="Fn3-like"/>
</dbReference>
<dbReference type="InterPro" id="IPR037524">
    <property type="entry name" value="PA14/GLEYA"/>
</dbReference>
<dbReference type="Proteomes" id="UP000256690">
    <property type="component" value="Unassembled WGS sequence"/>
</dbReference>
<evidence type="ECO:0000256" key="6">
    <source>
        <dbReference type="ARBA" id="ARBA00023295"/>
    </source>
</evidence>
<evidence type="ECO:0000259" key="8">
    <source>
        <dbReference type="PROSITE" id="PS51820"/>
    </source>
</evidence>
<name>A0A3D8SL17_9EURO</name>
<comment type="catalytic activity">
    <reaction evidence="1">
        <text>Hydrolysis of terminal, non-reducing beta-D-glucosyl residues with release of beta-D-glucose.</text>
        <dbReference type="EC" id="3.2.1.21"/>
    </reaction>
</comment>
<dbReference type="Pfam" id="PF14310">
    <property type="entry name" value="Fn3-like"/>
    <property type="match status" value="1"/>
</dbReference>
<dbReference type="EMBL" id="PVWQ01000003">
    <property type="protein sequence ID" value="RDW86952.1"/>
    <property type="molecule type" value="Genomic_DNA"/>
</dbReference>
<dbReference type="SUPFAM" id="SSF52279">
    <property type="entry name" value="Beta-D-glucan exohydrolase, C-terminal domain"/>
    <property type="match status" value="1"/>
</dbReference>
<comment type="caution">
    <text evidence="9">The sequence shown here is derived from an EMBL/GenBank/DDBJ whole genome shotgun (WGS) entry which is preliminary data.</text>
</comment>
<dbReference type="UniPathway" id="UPA00696"/>
<dbReference type="PROSITE" id="PS51820">
    <property type="entry name" value="PA14"/>
    <property type="match status" value="1"/>
</dbReference>
<proteinExistence type="inferred from homology"/>
<dbReference type="GeneID" id="38113964"/>
<accession>A0A3D8SL17</accession>
<sequence length="560" mass="61270">MAVEWSRRLLHLLDRAARFPDPSDEGEVCLNKPEHALKLRHAARSRIVLLKNESGGLPLHPSDCPKRLAIVGPNAERVVAGGGGSVYIKAPYWTSAFNSIRAQFEPCGSQIVHHVGAKVNRYLPSASSDICRDPDTGLSGGVVDWFDGHDTTTAPVASRHVDDLYYISYGDRPPQIDRATNYSFRVRTILTAQTTGAHSPSLAGRGRSELFVDGKTVASDSGARQPDGELFCTYGGHEAFVTMDMVAGQEYHLVAEGHSHDRQLNCLRQMEDQFQGVRTGYEEHSPADLPAKAAALCTGTDASIIIVGRDKEWETEGLDMPMWELPGEQAWLIEEVAAVCPRTIVIIQAETPVDLQPWIDKVQAILYCLYQGQELGNAVADVLCGHFNPSGRLPITYPRRIEHAPGVEPLFPLGYGLSYSTFALSDINVTNNPLRNPETRITIHARVTNHGGSDLPARQTVLALAAPVSEGRPRLSRPKKQLCAFVKTPELKQGTSCTVALLVDAYTLGVYDSKAKHWVIDAGSEFDILVGANAGAARVAGRVQVPNEISWVHRYHDVRQ</sequence>
<dbReference type="PANTHER" id="PTHR42715:SF3">
    <property type="entry name" value="BETA-GLUCOSIDASE B-RELATED"/>
    <property type="match status" value="1"/>
</dbReference>
<dbReference type="InterPro" id="IPR013783">
    <property type="entry name" value="Ig-like_fold"/>
</dbReference>
<dbReference type="InterPro" id="IPR036962">
    <property type="entry name" value="Glyco_hydro_3_N_sf"/>
</dbReference>
<evidence type="ECO:0000313" key="9">
    <source>
        <dbReference type="EMBL" id="RDW86952.1"/>
    </source>
</evidence>
<dbReference type="SMART" id="SM01217">
    <property type="entry name" value="Fn3_like"/>
    <property type="match status" value="1"/>
</dbReference>
<dbReference type="InterPro" id="IPR036881">
    <property type="entry name" value="Glyco_hydro_3_C_sf"/>
</dbReference>
<dbReference type="EC" id="3.2.1.21" evidence="3"/>
<evidence type="ECO:0000256" key="3">
    <source>
        <dbReference type="ARBA" id="ARBA00012744"/>
    </source>
</evidence>
<dbReference type="PANTHER" id="PTHR42715">
    <property type="entry name" value="BETA-GLUCOSIDASE"/>
    <property type="match status" value="1"/>
</dbReference>
<evidence type="ECO:0000256" key="7">
    <source>
        <dbReference type="ARBA" id="ARBA00023326"/>
    </source>
</evidence>
<dbReference type="GO" id="GO:0030245">
    <property type="term" value="P:cellulose catabolic process"/>
    <property type="evidence" value="ECO:0007669"/>
    <property type="project" value="UniProtKB-UniPathway"/>
</dbReference>